<feature type="domain" description="Glycoside hydrolase family 65 C-terminal" evidence="7">
    <location>
        <begin position="719"/>
        <end position="777"/>
    </location>
</feature>
<evidence type="ECO:0000256" key="2">
    <source>
        <dbReference type="ARBA" id="ARBA00023295"/>
    </source>
</evidence>
<dbReference type="InterPro" id="IPR008928">
    <property type="entry name" value="6-hairpin_glycosidase_sf"/>
</dbReference>
<dbReference type="KEGG" id="gry:D7I44_08230"/>
<dbReference type="PIRSF" id="PIRSF036289">
    <property type="entry name" value="Glycosyl_hydrolase_malt_phosph"/>
    <property type="match status" value="1"/>
</dbReference>
<proteinExistence type="inferred from homology"/>
<dbReference type="GO" id="GO:0005975">
    <property type="term" value="P:carbohydrate metabolic process"/>
    <property type="evidence" value="ECO:0007669"/>
    <property type="project" value="InterPro"/>
</dbReference>
<dbReference type="Gene3D" id="2.60.420.10">
    <property type="entry name" value="Maltose phosphorylase, domain 3"/>
    <property type="match status" value="1"/>
</dbReference>
<dbReference type="Pfam" id="PF03636">
    <property type="entry name" value="Glyco_hydro_65N"/>
    <property type="match status" value="1"/>
</dbReference>
<evidence type="ECO:0000259" key="6">
    <source>
        <dbReference type="Pfam" id="PF03632"/>
    </source>
</evidence>
<dbReference type="Pfam" id="PF03633">
    <property type="entry name" value="Glyco_hydro_65C"/>
    <property type="match status" value="1"/>
</dbReference>
<organism evidence="9 10">
    <name type="scientific">Gryllotalpicola protaetiae</name>
    <dbReference type="NCBI Taxonomy" id="2419771"/>
    <lineage>
        <taxon>Bacteria</taxon>
        <taxon>Bacillati</taxon>
        <taxon>Actinomycetota</taxon>
        <taxon>Actinomycetes</taxon>
        <taxon>Micrococcales</taxon>
        <taxon>Microbacteriaceae</taxon>
        <taxon>Gryllotalpicola</taxon>
    </lineage>
</organism>
<dbReference type="InterPro" id="IPR037018">
    <property type="entry name" value="GH65_N"/>
</dbReference>
<protein>
    <submittedName>
        <fullName evidence="9">Glycoside hydrolase family 65 protein</fullName>
    </submittedName>
</protein>
<dbReference type="SUPFAM" id="SSF48208">
    <property type="entry name" value="Six-hairpin glycosidases"/>
    <property type="match status" value="1"/>
</dbReference>
<dbReference type="OrthoDB" id="9816160at2"/>
<evidence type="ECO:0000256" key="5">
    <source>
        <dbReference type="SAM" id="MobiDB-lite"/>
    </source>
</evidence>
<dbReference type="InterPro" id="IPR005194">
    <property type="entry name" value="Glyco_hydro_65_C"/>
</dbReference>
<dbReference type="AlphaFoldDB" id="A0A387BI77"/>
<dbReference type="SUPFAM" id="SSF74650">
    <property type="entry name" value="Galactose mutarotase-like"/>
    <property type="match status" value="1"/>
</dbReference>
<dbReference type="GO" id="GO:0030246">
    <property type="term" value="F:carbohydrate binding"/>
    <property type="evidence" value="ECO:0007669"/>
    <property type="project" value="InterPro"/>
</dbReference>
<dbReference type="InterPro" id="IPR005196">
    <property type="entry name" value="Glyco_hydro_65_N"/>
</dbReference>
<dbReference type="InterPro" id="IPR011013">
    <property type="entry name" value="Gal_mutarotase_sf_dom"/>
</dbReference>
<comment type="similarity">
    <text evidence="1">Belongs to the glycosyl hydrolase 65 family.</text>
</comment>
<reference evidence="9 10" key="1">
    <citation type="submission" date="2018-09" db="EMBL/GenBank/DDBJ databases">
        <title>Genome sequencing of strain 2DFW10M-5.</title>
        <authorList>
            <person name="Heo J."/>
            <person name="Kim S.-J."/>
            <person name="Kwon S.-W."/>
        </authorList>
    </citation>
    <scope>NUCLEOTIDE SEQUENCE [LARGE SCALE GENOMIC DNA]</scope>
    <source>
        <strain evidence="9 10">2DFW10M-5</strain>
    </source>
</reference>
<dbReference type="Proteomes" id="UP000275069">
    <property type="component" value="Chromosome"/>
</dbReference>
<feature type="binding site" evidence="4">
    <location>
        <begin position="621"/>
        <end position="622"/>
    </location>
    <ligand>
        <name>substrate</name>
    </ligand>
</feature>
<dbReference type="GO" id="GO:0004553">
    <property type="term" value="F:hydrolase activity, hydrolyzing O-glycosyl compounds"/>
    <property type="evidence" value="ECO:0007669"/>
    <property type="project" value="TreeGrafter"/>
</dbReference>
<keyword evidence="2" id="KW-0326">Glycosidase</keyword>
<dbReference type="InterPro" id="IPR017045">
    <property type="entry name" value="Malt_Pase/Glycosyl_Hdrlase"/>
</dbReference>
<sequence>MRRPIADPLDRDRFPIDEWALVESELSVPDLGRTETLFSVGNGYIGLRGNFEEAREGVMQGTFVNGFHETWPIRHAEDAFGFAHVGQTIVNAPDAKVIRVYVDDVPFKISEAELLSYERRLDFVSGVLTRDLEWRTPSGRRVQITSRRFASFTDRHLAVVDYEVTVLDADASVVLSSQVINRQDRKDEYGIGGETLGDDGFDPRKAESFTDRVLQPRLKRNSGGRSLLGYRCTNSRMTIAVAADHVVETDNEITQSYILEDDLAKQEYRVQAKAGVPIRLTKLLSYHTSYAVPVRELADRCDRTLDRVRERGVAQLFDDQRLWLDDFWSRADVEVFGRASEQQAVRWNLFQLAQATARADGLGIPAKGVTGSGYGGHYFWDMEIYVLPFLTYTNPTAARNALRFRHSILDDARARAGELSQRGALFPWRTINGQESSAYYAAGTAQYHIDADISFALVQYVNASGDEAFLDSEGIDILIETARMWADLGFWRYNGGEIFHIHGVTGPDEYTTVVNDNLYTNVMARCNLRAAVRSVKAMKERDPSAYRSAVNRLGLTDDEVAEWARAAEAMHVPYDDSLGINPQDAQFLEKELWDLPNTPLDKLPLLLHYHPLVIYRFQVLKQADVVLALVLQGDEFSPEQKLADFEYYDPLTTGDSTLSAVAQSIIAAEVGYSQLAVDYFLDAAFVDLADLHNNAVDGVHVASTGGLWAALVWGFGGVRDYLGVVSMDPRLPSGWEGLRYRLTVKGSRLRVELRRESVQLRVEEGDGVEVTVRGDKVFVRPGEPRLIPLDGQGPIRHGTPSTSALKGELRPDGSVMTASIPTLAADDPTPTTGTSPIPVIQLPPGN</sequence>
<dbReference type="PANTHER" id="PTHR11051">
    <property type="entry name" value="GLYCOSYL HYDROLASE-RELATED"/>
    <property type="match status" value="1"/>
</dbReference>
<evidence type="ECO:0000313" key="9">
    <source>
        <dbReference type="EMBL" id="AYG03523.1"/>
    </source>
</evidence>
<accession>A0A387BI77</accession>
<feature type="compositionally biased region" description="Low complexity" evidence="5">
    <location>
        <begin position="820"/>
        <end position="838"/>
    </location>
</feature>
<dbReference type="EMBL" id="CP032624">
    <property type="protein sequence ID" value="AYG03523.1"/>
    <property type="molecule type" value="Genomic_DNA"/>
</dbReference>
<dbReference type="Gene3D" id="2.70.98.40">
    <property type="entry name" value="Glycoside hydrolase, family 65, N-terminal domain"/>
    <property type="match status" value="1"/>
</dbReference>
<evidence type="ECO:0000259" key="8">
    <source>
        <dbReference type="Pfam" id="PF03636"/>
    </source>
</evidence>
<gene>
    <name evidence="9" type="ORF">D7I44_08230</name>
</gene>
<dbReference type="Pfam" id="PF03632">
    <property type="entry name" value="Glyco_hydro_65m"/>
    <property type="match status" value="1"/>
</dbReference>
<evidence type="ECO:0000313" key="10">
    <source>
        <dbReference type="Proteomes" id="UP000275069"/>
    </source>
</evidence>
<feature type="binding site" evidence="4">
    <location>
        <begin position="380"/>
        <end position="381"/>
    </location>
    <ligand>
        <name>substrate</name>
    </ligand>
</feature>
<dbReference type="InterPro" id="IPR012341">
    <property type="entry name" value="6hp_glycosidase-like_sf"/>
</dbReference>
<dbReference type="PANTHER" id="PTHR11051:SF13">
    <property type="entry name" value="GLYCOSYL TRANSFERASE"/>
    <property type="match status" value="1"/>
</dbReference>
<evidence type="ECO:0000256" key="3">
    <source>
        <dbReference type="PIRSR" id="PIRSR036289-50"/>
    </source>
</evidence>
<keyword evidence="10" id="KW-1185">Reference proteome</keyword>
<evidence type="ECO:0000256" key="1">
    <source>
        <dbReference type="ARBA" id="ARBA00006768"/>
    </source>
</evidence>
<evidence type="ECO:0000259" key="7">
    <source>
        <dbReference type="Pfam" id="PF03633"/>
    </source>
</evidence>
<feature type="region of interest" description="Disordered" evidence="5">
    <location>
        <begin position="790"/>
        <end position="846"/>
    </location>
</feature>
<dbReference type="InterPro" id="IPR005195">
    <property type="entry name" value="Glyco_hydro_65_M"/>
</dbReference>
<feature type="active site" description="Proton donor" evidence="3">
    <location>
        <position position="509"/>
    </location>
</feature>
<dbReference type="RefSeq" id="WP_120789055.1">
    <property type="nucleotide sequence ID" value="NZ_CP032624.1"/>
</dbReference>
<dbReference type="Gene3D" id="1.50.10.10">
    <property type="match status" value="1"/>
</dbReference>
<feature type="domain" description="Glycoside hydrolase family 65 N-terminal" evidence="8">
    <location>
        <begin position="23"/>
        <end position="289"/>
    </location>
</feature>
<keyword evidence="9" id="KW-0378">Hydrolase</keyword>
<dbReference type="GO" id="GO:0016757">
    <property type="term" value="F:glycosyltransferase activity"/>
    <property type="evidence" value="ECO:0007669"/>
    <property type="project" value="UniProtKB-ARBA"/>
</dbReference>
<name>A0A387BI77_9MICO</name>
<evidence type="ECO:0000256" key="4">
    <source>
        <dbReference type="PIRSR" id="PIRSR036289-51"/>
    </source>
</evidence>
<feature type="domain" description="Glycoside hydrolase family 65 central catalytic" evidence="6">
    <location>
        <begin position="346"/>
        <end position="708"/>
    </location>
</feature>